<dbReference type="Proteomes" id="UP000244450">
    <property type="component" value="Unassembled WGS sequence"/>
</dbReference>
<dbReference type="InterPro" id="IPR001789">
    <property type="entry name" value="Sig_transdc_resp-reg_receiver"/>
</dbReference>
<organism evidence="4 5">
    <name type="scientific">Chitinophaga parva</name>
    <dbReference type="NCBI Taxonomy" id="2169414"/>
    <lineage>
        <taxon>Bacteria</taxon>
        <taxon>Pseudomonadati</taxon>
        <taxon>Bacteroidota</taxon>
        <taxon>Chitinophagia</taxon>
        <taxon>Chitinophagales</taxon>
        <taxon>Chitinophagaceae</taxon>
        <taxon>Chitinophaga</taxon>
    </lineage>
</organism>
<protein>
    <submittedName>
        <fullName evidence="4">Response regulator</fullName>
    </submittedName>
</protein>
<evidence type="ECO:0000256" key="1">
    <source>
        <dbReference type="ARBA" id="ARBA00022553"/>
    </source>
</evidence>
<feature type="modified residue" description="4-aspartylphosphate" evidence="2">
    <location>
        <position position="83"/>
    </location>
</feature>
<dbReference type="EMBL" id="QCYK01000002">
    <property type="protein sequence ID" value="PUZ25906.1"/>
    <property type="molecule type" value="Genomic_DNA"/>
</dbReference>
<comment type="caution">
    <text evidence="4">The sequence shown here is derived from an EMBL/GenBank/DDBJ whole genome shotgun (WGS) entry which is preliminary data.</text>
</comment>
<dbReference type="PROSITE" id="PS50110">
    <property type="entry name" value="RESPONSE_REGULATORY"/>
    <property type="match status" value="1"/>
</dbReference>
<name>A0A2T7BHZ4_9BACT</name>
<dbReference type="SMART" id="SM00448">
    <property type="entry name" value="REC"/>
    <property type="match status" value="1"/>
</dbReference>
<sequence>MLDNIYLTPHLPEHAQSPLLNITSYMHHTTCLIIDDDPDDQEIFALALEEVGPSYQCAFANNATDALAQLQQNAVSPDYIFLDLNMPRINGLQCLAELKRMPSTRAIPVVMYSTSSEHHFSSLAMAAGATAFVSKPSRISDLVQILKDLFSRIHQK</sequence>
<dbReference type="OrthoDB" id="7631574at2"/>
<dbReference type="AlphaFoldDB" id="A0A2T7BHZ4"/>
<dbReference type="Gene3D" id="3.40.50.2300">
    <property type="match status" value="1"/>
</dbReference>
<dbReference type="InterPro" id="IPR050595">
    <property type="entry name" value="Bact_response_regulator"/>
</dbReference>
<proteinExistence type="predicted"/>
<evidence type="ECO:0000313" key="4">
    <source>
        <dbReference type="EMBL" id="PUZ25906.1"/>
    </source>
</evidence>
<evidence type="ECO:0000256" key="2">
    <source>
        <dbReference type="PROSITE-ProRule" id="PRU00169"/>
    </source>
</evidence>
<keyword evidence="5" id="KW-1185">Reference proteome</keyword>
<evidence type="ECO:0000313" key="5">
    <source>
        <dbReference type="Proteomes" id="UP000244450"/>
    </source>
</evidence>
<dbReference type="PANTHER" id="PTHR44591:SF23">
    <property type="entry name" value="CHEY SUBFAMILY"/>
    <property type="match status" value="1"/>
</dbReference>
<gene>
    <name evidence="4" type="ORF">DCC81_16795</name>
</gene>
<feature type="domain" description="Response regulatory" evidence="3">
    <location>
        <begin position="30"/>
        <end position="150"/>
    </location>
</feature>
<reference evidence="4 5" key="1">
    <citation type="submission" date="2018-04" db="EMBL/GenBank/DDBJ databases">
        <title>Chitinophaga fuyangensis sp. nov., isolated from soil in a chemical factory.</title>
        <authorList>
            <person name="Chen K."/>
        </authorList>
    </citation>
    <scope>NUCLEOTIDE SEQUENCE [LARGE SCALE GENOMIC DNA]</scope>
    <source>
        <strain evidence="4 5">LY-1</strain>
    </source>
</reference>
<dbReference type="GO" id="GO:0000160">
    <property type="term" value="P:phosphorelay signal transduction system"/>
    <property type="evidence" value="ECO:0007669"/>
    <property type="project" value="InterPro"/>
</dbReference>
<dbReference type="PANTHER" id="PTHR44591">
    <property type="entry name" value="STRESS RESPONSE REGULATOR PROTEIN 1"/>
    <property type="match status" value="1"/>
</dbReference>
<keyword evidence="1 2" id="KW-0597">Phosphoprotein</keyword>
<evidence type="ECO:0000259" key="3">
    <source>
        <dbReference type="PROSITE" id="PS50110"/>
    </source>
</evidence>
<dbReference type="Pfam" id="PF00072">
    <property type="entry name" value="Response_reg"/>
    <property type="match status" value="1"/>
</dbReference>
<dbReference type="SUPFAM" id="SSF52172">
    <property type="entry name" value="CheY-like"/>
    <property type="match status" value="1"/>
</dbReference>
<accession>A0A2T7BHZ4</accession>
<dbReference type="InterPro" id="IPR011006">
    <property type="entry name" value="CheY-like_superfamily"/>
</dbReference>